<dbReference type="AlphaFoldDB" id="A0AAE4ANI3"/>
<proteinExistence type="predicted"/>
<sequence length="236" mass="26013">MNRIARFTLIELLVVIAIIAILAAMLLPALSKAREKARQASCASNLKQCALGASMYIDDNADYFPVGCATWKLANGSTSEWHNAIKDYVGDAKTYICPSKSNFSRGYGAVINYSDWNSSISSLLLASPATSAYFCDAAQCDSAKVTPDPKYENWDSYATGSTHYQWTPPTSRWNSCYYSEAAEGNRARRPTSRHNQTGINVSYVDGHVESKNVYNFLGPFPQGHALKSADNAWDLY</sequence>
<dbReference type="Gene3D" id="3.30.700.10">
    <property type="entry name" value="Glycoprotein, Type 4 Pilin"/>
    <property type="match status" value="1"/>
</dbReference>
<dbReference type="InterPro" id="IPR012902">
    <property type="entry name" value="N_methyl_site"/>
</dbReference>
<feature type="domain" description="DUF1559" evidence="1">
    <location>
        <begin position="32"/>
        <end position="95"/>
    </location>
</feature>
<dbReference type="PANTHER" id="PTHR30093:SF2">
    <property type="entry name" value="TYPE II SECRETION SYSTEM PROTEIN H"/>
    <property type="match status" value="1"/>
</dbReference>
<dbReference type="InterPro" id="IPR045584">
    <property type="entry name" value="Pilin-like"/>
</dbReference>
<evidence type="ECO:0000313" key="3">
    <source>
        <dbReference type="Proteomes" id="UP001238163"/>
    </source>
</evidence>
<dbReference type="SUPFAM" id="SSF54523">
    <property type="entry name" value="Pili subunits"/>
    <property type="match status" value="1"/>
</dbReference>
<comment type="caution">
    <text evidence="2">The sequence shown here is derived from an EMBL/GenBank/DDBJ whole genome shotgun (WGS) entry which is preliminary data.</text>
</comment>
<organism evidence="2 3">
    <name type="scientific">Oligosphaera ethanolica</name>
    <dbReference type="NCBI Taxonomy" id="760260"/>
    <lineage>
        <taxon>Bacteria</taxon>
        <taxon>Pseudomonadati</taxon>
        <taxon>Lentisphaerota</taxon>
        <taxon>Oligosphaeria</taxon>
        <taxon>Oligosphaerales</taxon>
        <taxon>Oligosphaeraceae</taxon>
        <taxon>Oligosphaera</taxon>
    </lineage>
</organism>
<dbReference type="InterPro" id="IPR011453">
    <property type="entry name" value="DUF1559"/>
</dbReference>
<evidence type="ECO:0000259" key="1">
    <source>
        <dbReference type="Pfam" id="PF07596"/>
    </source>
</evidence>
<gene>
    <name evidence="2" type="ORF">J3R75_001050</name>
</gene>
<reference evidence="2" key="1">
    <citation type="submission" date="2023-07" db="EMBL/GenBank/DDBJ databases">
        <title>Genomic Encyclopedia of Type Strains, Phase IV (KMG-IV): sequencing the most valuable type-strain genomes for metagenomic binning, comparative biology and taxonomic classification.</title>
        <authorList>
            <person name="Goeker M."/>
        </authorList>
    </citation>
    <scope>NUCLEOTIDE SEQUENCE</scope>
    <source>
        <strain evidence="2">DSM 24202</strain>
    </source>
</reference>
<keyword evidence="3" id="KW-1185">Reference proteome</keyword>
<protein>
    <submittedName>
        <fullName evidence="2">Prepilin-type N-terminal cleavage/methylation domain-containing protein/prepilin-type processing-associated H-X9-DG protein</fullName>
    </submittedName>
</protein>
<accession>A0AAE4ANI3</accession>
<dbReference type="PANTHER" id="PTHR30093">
    <property type="entry name" value="GENERAL SECRETION PATHWAY PROTEIN G"/>
    <property type="match status" value="1"/>
</dbReference>
<name>A0AAE4ANI3_9BACT</name>
<evidence type="ECO:0000313" key="2">
    <source>
        <dbReference type="EMBL" id="MDQ0288943.1"/>
    </source>
</evidence>
<dbReference type="NCBIfam" id="TIGR02532">
    <property type="entry name" value="IV_pilin_GFxxxE"/>
    <property type="match status" value="1"/>
</dbReference>
<dbReference type="Pfam" id="PF07596">
    <property type="entry name" value="SBP_bac_10"/>
    <property type="match status" value="1"/>
</dbReference>
<dbReference type="RefSeq" id="WP_307260283.1">
    <property type="nucleotide sequence ID" value="NZ_JAUSVL010000001.1"/>
</dbReference>
<dbReference type="EMBL" id="JAUSVL010000001">
    <property type="protein sequence ID" value="MDQ0288943.1"/>
    <property type="molecule type" value="Genomic_DNA"/>
</dbReference>
<dbReference type="Proteomes" id="UP001238163">
    <property type="component" value="Unassembled WGS sequence"/>
</dbReference>